<feature type="repeat" description="PPR" evidence="3">
    <location>
        <begin position="463"/>
        <end position="497"/>
    </location>
</feature>
<comment type="caution">
    <text evidence="5">The sequence shown here is derived from an EMBL/GenBank/DDBJ whole genome shotgun (WGS) entry which is preliminary data.</text>
</comment>
<keyword evidence="6" id="KW-1185">Reference proteome</keyword>
<feature type="repeat" description="PPR" evidence="3">
    <location>
        <begin position="564"/>
        <end position="598"/>
    </location>
</feature>
<dbReference type="GO" id="GO:0009451">
    <property type="term" value="P:RNA modification"/>
    <property type="evidence" value="ECO:0007669"/>
    <property type="project" value="InterPro"/>
</dbReference>
<dbReference type="InterPro" id="IPR046960">
    <property type="entry name" value="PPR_At4g14850-like_plant"/>
</dbReference>
<feature type="repeat" description="PPR" evidence="3">
    <location>
        <begin position="361"/>
        <end position="395"/>
    </location>
</feature>
<dbReference type="STRING" id="337451.A0A443NF23"/>
<dbReference type="SUPFAM" id="SSF48452">
    <property type="entry name" value="TPR-like"/>
    <property type="match status" value="1"/>
</dbReference>
<dbReference type="FunFam" id="1.25.40.10:FF:000690">
    <property type="entry name" value="Pentatricopeptide repeat-containing protein"/>
    <property type="match status" value="1"/>
</dbReference>
<dbReference type="AlphaFoldDB" id="A0A443NF23"/>
<feature type="repeat" description="PPR" evidence="3">
    <location>
        <begin position="227"/>
        <end position="261"/>
    </location>
</feature>
<feature type="repeat" description="PPR" evidence="3">
    <location>
        <begin position="665"/>
        <end position="699"/>
    </location>
</feature>
<evidence type="ECO:0000313" key="6">
    <source>
        <dbReference type="Proteomes" id="UP000283530"/>
    </source>
</evidence>
<dbReference type="Pfam" id="PF01535">
    <property type="entry name" value="PPR"/>
    <property type="match status" value="7"/>
</dbReference>
<dbReference type="PANTHER" id="PTHR47926:SF383">
    <property type="entry name" value="DYW DOMAIN-CONTAINING PROTEIN"/>
    <property type="match status" value="1"/>
</dbReference>
<evidence type="ECO:0000256" key="3">
    <source>
        <dbReference type="PROSITE-ProRule" id="PRU00708"/>
    </source>
</evidence>
<dbReference type="InterPro" id="IPR032867">
    <property type="entry name" value="DYW_dom"/>
</dbReference>
<dbReference type="InterPro" id="IPR002885">
    <property type="entry name" value="PPR_rpt"/>
</dbReference>
<organism evidence="5 6">
    <name type="scientific">Cinnamomum micranthum f. kanehirae</name>
    <dbReference type="NCBI Taxonomy" id="337451"/>
    <lineage>
        <taxon>Eukaryota</taxon>
        <taxon>Viridiplantae</taxon>
        <taxon>Streptophyta</taxon>
        <taxon>Embryophyta</taxon>
        <taxon>Tracheophyta</taxon>
        <taxon>Spermatophyta</taxon>
        <taxon>Magnoliopsida</taxon>
        <taxon>Magnoliidae</taxon>
        <taxon>Laurales</taxon>
        <taxon>Lauraceae</taxon>
        <taxon>Cinnamomum</taxon>
    </lineage>
</organism>
<proteinExistence type="inferred from homology"/>
<keyword evidence="2" id="KW-0677">Repeat</keyword>
<dbReference type="Pfam" id="PF13041">
    <property type="entry name" value="PPR_2"/>
    <property type="match status" value="3"/>
</dbReference>
<protein>
    <submittedName>
        <fullName evidence="5">Pentatricopeptide repeat-containing protein</fullName>
    </submittedName>
</protein>
<dbReference type="PROSITE" id="PS51375">
    <property type="entry name" value="PPR"/>
    <property type="match status" value="6"/>
</dbReference>
<evidence type="ECO:0000256" key="2">
    <source>
        <dbReference type="ARBA" id="ARBA00022737"/>
    </source>
</evidence>
<feature type="repeat" description="PPR" evidence="3">
    <location>
        <begin position="156"/>
        <end position="191"/>
    </location>
</feature>
<accession>A0A443NF23</accession>
<evidence type="ECO:0000313" key="5">
    <source>
        <dbReference type="EMBL" id="RWR77146.1"/>
    </source>
</evidence>
<dbReference type="EMBL" id="QPKB01000002">
    <property type="protein sequence ID" value="RWR77146.1"/>
    <property type="molecule type" value="Genomic_DNA"/>
</dbReference>
<reference evidence="5 6" key="1">
    <citation type="journal article" date="2019" name="Nat. Plants">
        <title>Stout camphor tree genome fills gaps in understanding of flowering plant genome evolution.</title>
        <authorList>
            <person name="Chaw S.M."/>
            <person name="Liu Y.C."/>
            <person name="Wu Y.W."/>
            <person name="Wang H.Y."/>
            <person name="Lin C.I."/>
            <person name="Wu C.S."/>
            <person name="Ke H.M."/>
            <person name="Chang L.Y."/>
            <person name="Hsu C.Y."/>
            <person name="Yang H.T."/>
            <person name="Sudianto E."/>
            <person name="Hsu M.H."/>
            <person name="Wu K.P."/>
            <person name="Wang L.N."/>
            <person name="Leebens-Mack J.H."/>
            <person name="Tsai I.J."/>
        </authorList>
    </citation>
    <scope>NUCLEOTIDE SEQUENCE [LARGE SCALE GENOMIC DNA]</scope>
    <source>
        <strain evidence="6">cv. Chaw 1501</strain>
        <tissue evidence="5">Young leaves</tissue>
    </source>
</reference>
<dbReference type="Gene3D" id="1.25.40.10">
    <property type="entry name" value="Tetratricopeptide repeat domain"/>
    <property type="match status" value="5"/>
</dbReference>
<dbReference type="InterPro" id="IPR046848">
    <property type="entry name" value="E_motif"/>
</dbReference>
<dbReference type="OrthoDB" id="1859983at2759"/>
<dbReference type="FunFam" id="1.25.40.10:FF:000361">
    <property type="entry name" value="Pentatricopeptide repeat-containing protein chloroplastic"/>
    <property type="match status" value="2"/>
</dbReference>
<dbReference type="GO" id="GO:0008270">
    <property type="term" value="F:zinc ion binding"/>
    <property type="evidence" value="ECO:0007669"/>
    <property type="project" value="InterPro"/>
</dbReference>
<gene>
    <name evidence="5" type="ORF">CKAN_00562100</name>
</gene>
<dbReference type="Proteomes" id="UP000283530">
    <property type="component" value="Unassembled WGS sequence"/>
</dbReference>
<name>A0A443NF23_9MAGN</name>
<dbReference type="FunFam" id="1.25.40.10:FF:000344">
    <property type="entry name" value="Pentatricopeptide repeat-containing protein"/>
    <property type="match status" value="1"/>
</dbReference>
<dbReference type="Pfam" id="PF20431">
    <property type="entry name" value="E_motif"/>
    <property type="match status" value="1"/>
</dbReference>
<feature type="domain" description="DYW" evidence="4">
    <location>
        <begin position="880"/>
        <end position="972"/>
    </location>
</feature>
<evidence type="ECO:0000259" key="4">
    <source>
        <dbReference type="Pfam" id="PF14432"/>
    </source>
</evidence>
<comment type="similarity">
    <text evidence="1">Belongs to the PPR family. PCMP-H subfamily.</text>
</comment>
<dbReference type="NCBIfam" id="TIGR00756">
    <property type="entry name" value="PPR"/>
    <property type="match status" value="6"/>
</dbReference>
<dbReference type="PANTHER" id="PTHR47926">
    <property type="entry name" value="PENTATRICOPEPTIDE REPEAT-CONTAINING PROTEIN"/>
    <property type="match status" value="1"/>
</dbReference>
<sequence>MALAPAMLCFQNSFNPPINGGKYRNINPPFPRSGVSLSPPKSQWVTPTRLPQLHSPLFQHINTLCDDGKLSEALMLLRRDSHNFSLKELVDAIGAILQACGRKKELEIGRQVHEMVSSSAQFSHNVILNTRLVTMYSTCNVPSEARQVFDNLEDRNLYQWNALISGYARNEMWGDALSVFCKLLLETDLKPDNFTLPCVIKACAGLSSVEVGRGVHGVAVRMGLAADAFVGNALIAMYGKCGFVEEATRVFETMSERNLVSWNALICGFSETGLAEECFNAFREMIMVGEGMTPDVASIVTILPVCAGRGELEMGRVVHGLAVKLGLNQEPTVNNALIDMYSKCGMMSEAHCLFEKALQKNVVSWNSMIGGCSREGDVCGTFDLVRKMPKKDEMKANTITVLNALPACLEESELQSLKELHAYAIRHRFQLDELVANCLVAAYAKCGSLRSADYVFYGSETKTVSSWNALIGGYAQNGDPNKALDLFLQMTSCGIAPDWFTIGSILLASTHRKSLRDGKAIHGFVLRFGLESDSFIGISLLSLYVQCGKVVEARVLFSRMEERNIVSWNAMISGYSQNGFSNEALDLFRQMQQEGVQPYEITIIAVLTACAQLSALRLGKEMHCFALKANLIDDAFVGSSLIDMYAKCGCIDQSHIFFNRLREKDAVSWTVMIAGYGIHGCGGEAIELFENMKRAGLKPDGFTFIGVLMACSHAGLVEEGLKYFDEMWREHEVEPKLEHYACVVDMLGRAGRLTDAAKLIEEMPLEPDAGIWGALLGACRIHGKVDIGERAASKLLELEPHKAENYVFLSNLFASLGRWDDVRRTRERMKEMGLRKDAGRSWIEISGRVYQFLVGEFTLPESEQIWGMWSVLEEKIRGMGYIPDTGLVLHELEEEEKAEVLRGHSEKLAITFGLLKTGKGTTVRVCKNLRMCGDCHNAAKLVSKATEREIVVRDNKRFHHFRDGLCSCGDYW</sequence>
<dbReference type="GO" id="GO:0003729">
    <property type="term" value="F:mRNA binding"/>
    <property type="evidence" value="ECO:0007669"/>
    <property type="project" value="UniProtKB-ARBA"/>
</dbReference>
<evidence type="ECO:0000256" key="1">
    <source>
        <dbReference type="ARBA" id="ARBA00006643"/>
    </source>
</evidence>
<dbReference type="InterPro" id="IPR011990">
    <property type="entry name" value="TPR-like_helical_dom_sf"/>
</dbReference>
<dbReference type="Pfam" id="PF14432">
    <property type="entry name" value="DYW_deaminase"/>
    <property type="match status" value="1"/>
</dbReference>